<proteinExistence type="predicted"/>
<feature type="compositionally biased region" description="Basic residues" evidence="1">
    <location>
        <begin position="66"/>
        <end position="81"/>
    </location>
</feature>
<evidence type="ECO:0000313" key="3">
    <source>
        <dbReference type="Proteomes" id="UP000230233"/>
    </source>
</evidence>
<reference evidence="3" key="1">
    <citation type="submission" date="2017-10" db="EMBL/GenBank/DDBJ databases">
        <title>Rapid genome shrinkage in a self-fertile nematode reveals novel sperm competition proteins.</title>
        <authorList>
            <person name="Yin D."/>
            <person name="Schwarz E.M."/>
            <person name="Thomas C.G."/>
            <person name="Felde R.L."/>
            <person name="Korf I.F."/>
            <person name="Cutter A.D."/>
            <person name="Schartner C.M."/>
            <person name="Ralston E.J."/>
            <person name="Meyer B.J."/>
            <person name="Haag E.S."/>
        </authorList>
    </citation>
    <scope>NUCLEOTIDE SEQUENCE [LARGE SCALE GENOMIC DNA]</scope>
    <source>
        <strain evidence="3">JU1422</strain>
    </source>
</reference>
<feature type="region of interest" description="Disordered" evidence="1">
    <location>
        <begin position="52"/>
        <end position="90"/>
    </location>
</feature>
<dbReference type="Proteomes" id="UP000230233">
    <property type="component" value="Unassembled WGS sequence"/>
</dbReference>
<dbReference type="EMBL" id="PDUG01000015">
    <property type="protein sequence ID" value="PIC13126.1"/>
    <property type="molecule type" value="Genomic_DNA"/>
</dbReference>
<organism evidence="2 3">
    <name type="scientific">Caenorhabditis nigoni</name>
    <dbReference type="NCBI Taxonomy" id="1611254"/>
    <lineage>
        <taxon>Eukaryota</taxon>
        <taxon>Metazoa</taxon>
        <taxon>Ecdysozoa</taxon>
        <taxon>Nematoda</taxon>
        <taxon>Chromadorea</taxon>
        <taxon>Rhabditida</taxon>
        <taxon>Rhabditina</taxon>
        <taxon>Rhabditomorpha</taxon>
        <taxon>Rhabditoidea</taxon>
        <taxon>Rhabditidae</taxon>
        <taxon>Peloderinae</taxon>
        <taxon>Caenorhabditis</taxon>
    </lineage>
</organism>
<accession>A0A2G5SE18</accession>
<protein>
    <submittedName>
        <fullName evidence="2">Uncharacterized protein</fullName>
    </submittedName>
</protein>
<gene>
    <name evidence="2" type="ORF">B9Z55_027991</name>
</gene>
<name>A0A2G5SE18_9PELO</name>
<keyword evidence="3" id="KW-1185">Reference proteome</keyword>
<comment type="caution">
    <text evidence="2">The sequence shown here is derived from an EMBL/GenBank/DDBJ whole genome shotgun (WGS) entry which is preliminary data.</text>
</comment>
<sequence>MNMFLIVTPKMCIAFAEKMIVVPRAEKPNLRIPESSKKLCYSKFLKFWNPENISDPEFPDHDRHASPKKIGPHKPSPKRPTTKSPVAKFPTEIESPTIQIPKIEKLGEEIKKYAPMLAQCLKIYKSASLG</sequence>
<evidence type="ECO:0000313" key="2">
    <source>
        <dbReference type="EMBL" id="PIC13126.1"/>
    </source>
</evidence>
<dbReference type="AlphaFoldDB" id="A0A2G5SE18"/>
<evidence type="ECO:0000256" key="1">
    <source>
        <dbReference type="SAM" id="MobiDB-lite"/>
    </source>
</evidence>